<dbReference type="InterPro" id="IPR049883">
    <property type="entry name" value="NOTCH1_EGF-like"/>
</dbReference>
<dbReference type="CDD" id="cd00054">
    <property type="entry name" value="EGF_CA"/>
    <property type="match status" value="2"/>
</dbReference>
<dbReference type="InterPro" id="IPR000719">
    <property type="entry name" value="Prot_kinase_dom"/>
</dbReference>
<dbReference type="PROSITE" id="PS00108">
    <property type="entry name" value="PROTEIN_KINASE_ST"/>
    <property type="match status" value="1"/>
</dbReference>
<dbReference type="FunFam" id="1.10.510.10:FF:000084">
    <property type="entry name" value="Wall-associated receptor kinase 2"/>
    <property type="match status" value="1"/>
</dbReference>
<dbReference type="SMART" id="SM00220">
    <property type="entry name" value="S_TKc"/>
    <property type="match status" value="1"/>
</dbReference>
<evidence type="ECO:0000313" key="14">
    <source>
        <dbReference type="EnsemblPlants" id="AUR62006687-RA:cds"/>
    </source>
</evidence>
<evidence type="ECO:0000259" key="12">
    <source>
        <dbReference type="PROSITE" id="PS50011"/>
    </source>
</evidence>
<keyword evidence="2 11" id="KW-0245">EGF-like domain</keyword>
<evidence type="ECO:0008006" key="16">
    <source>
        <dbReference type="Google" id="ProtNLM"/>
    </source>
</evidence>
<dbReference type="Pfam" id="PF07714">
    <property type="entry name" value="PK_Tyr_Ser-Thr"/>
    <property type="match status" value="1"/>
</dbReference>
<dbReference type="GO" id="GO:0005509">
    <property type="term" value="F:calcium ion binding"/>
    <property type="evidence" value="ECO:0007669"/>
    <property type="project" value="InterPro"/>
</dbReference>
<name>A0A803L498_CHEQI</name>
<dbReference type="GO" id="GO:0005524">
    <property type="term" value="F:ATP binding"/>
    <property type="evidence" value="ECO:0007669"/>
    <property type="project" value="UniProtKB-KW"/>
</dbReference>
<feature type="domain" description="EGF-like" evidence="13">
    <location>
        <begin position="421"/>
        <end position="462"/>
    </location>
</feature>
<dbReference type="EnsemblPlants" id="AUR62006687-RA">
    <property type="protein sequence ID" value="AUR62006687-RA:cds"/>
    <property type="gene ID" value="AUR62006687"/>
</dbReference>
<dbReference type="InterPro" id="IPR018097">
    <property type="entry name" value="EGF_Ca-bd_CS"/>
</dbReference>
<keyword evidence="15" id="KW-1185">Reference proteome</keyword>
<dbReference type="PROSITE" id="PS00010">
    <property type="entry name" value="ASX_HYDROXYL"/>
    <property type="match status" value="1"/>
</dbReference>
<accession>A0A803L498</accession>
<dbReference type="InterPro" id="IPR001881">
    <property type="entry name" value="EGF-like_Ca-bd_dom"/>
</dbReference>
<keyword evidence="5" id="KW-0677">Repeat</keyword>
<evidence type="ECO:0000256" key="1">
    <source>
        <dbReference type="ARBA" id="ARBA00022527"/>
    </source>
</evidence>
<evidence type="ECO:0000313" key="15">
    <source>
        <dbReference type="Proteomes" id="UP000596660"/>
    </source>
</evidence>
<keyword evidence="1" id="KW-0723">Serine/threonine-protein kinase</keyword>
<dbReference type="SMART" id="SM00179">
    <property type="entry name" value="EGF_CA"/>
    <property type="match status" value="2"/>
</dbReference>
<dbReference type="InterPro" id="IPR000742">
    <property type="entry name" value="EGF"/>
</dbReference>
<evidence type="ECO:0000256" key="5">
    <source>
        <dbReference type="ARBA" id="ARBA00022737"/>
    </source>
</evidence>
<dbReference type="PROSITE" id="PS50011">
    <property type="entry name" value="PROTEIN_KINASE_DOM"/>
    <property type="match status" value="1"/>
</dbReference>
<dbReference type="SMART" id="SM00181">
    <property type="entry name" value="EGF"/>
    <property type="match status" value="2"/>
</dbReference>
<dbReference type="PANTHER" id="PTHR27005:SF521">
    <property type="entry name" value="WALL-ASSOCIATED RECEPTOR KINASE-LIKE 6"/>
    <property type="match status" value="1"/>
</dbReference>
<dbReference type="Pfam" id="PF07645">
    <property type="entry name" value="EGF_CA"/>
    <property type="match status" value="1"/>
</dbReference>
<evidence type="ECO:0000256" key="2">
    <source>
        <dbReference type="ARBA" id="ARBA00022536"/>
    </source>
</evidence>
<dbReference type="FunFam" id="2.10.25.10:FF:000038">
    <property type="entry name" value="Fibrillin 2"/>
    <property type="match status" value="1"/>
</dbReference>
<feature type="domain" description="Protein kinase" evidence="12">
    <location>
        <begin position="514"/>
        <end position="788"/>
    </location>
</feature>
<dbReference type="InterPro" id="IPR001245">
    <property type="entry name" value="Ser-Thr/Tyr_kinase_cat_dom"/>
</dbReference>
<evidence type="ECO:0000256" key="7">
    <source>
        <dbReference type="ARBA" id="ARBA00022840"/>
    </source>
</evidence>
<dbReference type="Gene3D" id="2.10.25.10">
    <property type="entry name" value="Laminin"/>
    <property type="match status" value="2"/>
</dbReference>
<dbReference type="GO" id="GO:0007166">
    <property type="term" value="P:cell surface receptor signaling pathway"/>
    <property type="evidence" value="ECO:0007669"/>
    <property type="project" value="InterPro"/>
</dbReference>
<protein>
    <recommendedName>
        <fullName evidence="16">Protein kinase domain-containing protein</fullName>
    </recommendedName>
</protein>
<dbReference type="Gene3D" id="1.10.510.10">
    <property type="entry name" value="Transferase(Phosphotransferase) domain 1"/>
    <property type="match status" value="1"/>
</dbReference>
<reference evidence="14" key="2">
    <citation type="submission" date="2021-03" db="UniProtKB">
        <authorList>
            <consortium name="EnsemblPlants"/>
        </authorList>
    </citation>
    <scope>IDENTIFICATION</scope>
</reference>
<comment type="catalytic activity">
    <reaction evidence="9">
        <text>L-seryl-[protein] + ATP = O-phospho-L-seryl-[protein] + ADP + H(+)</text>
        <dbReference type="Rhea" id="RHEA:17989"/>
        <dbReference type="Rhea" id="RHEA-COMP:9863"/>
        <dbReference type="Rhea" id="RHEA-COMP:11604"/>
        <dbReference type="ChEBI" id="CHEBI:15378"/>
        <dbReference type="ChEBI" id="CHEBI:29999"/>
        <dbReference type="ChEBI" id="CHEBI:30616"/>
        <dbReference type="ChEBI" id="CHEBI:83421"/>
        <dbReference type="ChEBI" id="CHEBI:456216"/>
    </reaction>
</comment>
<evidence type="ECO:0000256" key="4">
    <source>
        <dbReference type="ARBA" id="ARBA00022729"/>
    </source>
</evidence>
<keyword evidence="6" id="KW-0547">Nucleotide-binding</keyword>
<dbReference type="GO" id="GO:0004674">
    <property type="term" value="F:protein serine/threonine kinase activity"/>
    <property type="evidence" value="ECO:0007669"/>
    <property type="project" value="UniProtKB-KW"/>
</dbReference>
<evidence type="ECO:0000259" key="13">
    <source>
        <dbReference type="PROSITE" id="PS50026"/>
    </source>
</evidence>
<dbReference type="SUPFAM" id="SSF57196">
    <property type="entry name" value="EGF/Laminin"/>
    <property type="match status" value="2"/>
</dbReference>
<evidence type="ECO:0000256" key="10">
    <source>
        <dbReference type="ARBA" id="ARBA00047951"/>
    </source>
</evidence>
<keyword evidence="8" id="KW-1015">Disulfide bond</keyword>
<evidence type="ECO:0000256" key="8">
    <source>
        <dbReference type="ARBA" id="ARBA00023157"/>
    </source>
</evidence>
<sequence length="842" mass="94235">MYDHFNGANSFEECDDNVLDSNVSSFGDANCQNSPTFFLDSNFMSCTPYDVANVHNVDTSSHCDFRNFSHPQEPKSSLEIALECFLEGCEEISKNLMDIKSNCTSMNHLSEASRVQMNENENFEKPLLEKPLVDDPIFPNIINLYNEPNVPLIMNNDKVDDCLLNSTNDISLLKSKYNVDGILQFDYIDDYSRGVEDNYQFGNSSLDIHDKFWESKDKRYEVEESPSFEDHRVESEVIVESLPIDHSFFEPHVPFSKTLDIIVSFPSLFPTSLPKFTSHEPLCTSFYDLHDQFLTNDTQLGEFDVNMVFDLPNESPIKCFVDSNKTEPVPGSCLGGCCQVSIPFGSQNFAIAVHGISAGGDPGSCSYSFYGKLGSFIFGGASDLTRNNFDIVRNKILDQVSIVFDWNVQLNTSCKKVKMSNSSISPYLCQSNSRCIDTQEGGYRCSCLHGYEGNPYLKPGCTDINECIAGPNNPCTTSCVNTPRSYICSCPRGYTGDGLKSGIGCKEPLTSDHFNEDRILGKGCQGTVYKGMLSEGRIVAIKMCKVIVDQNQCGDFVNEVIILSNINHRNIVKLLGCCLENEAPLQVFEFIPNGTLDHHIHSSSSEFQITWRMRLQIASDLAGALAYLHSSSSIPIFHRDIKSSNILLDDKYRAKLSDFGTSKSVAIDQTHTTTRVMGTFGYLDPEYYLLGHYTEKSDVYSFGVVLVELLTGQKAIRSTLEEEKSLTSWFFSHMENSRLLDIIDSQVVQETSKEEFLIIAEIANRCLNLDRNKRPTMKEVLLEIEAVLSLHFPHANEQIQPKSKQVLSETASYNGVFSNPGTFYLENSSSSSAEVSLLFNSK</sequence>
<dbReference type="PANTHER" id="PTHR27005">
    <property type="entry name" value="WALL-ASSOCIATED RECEPTOR KINASE-LIKE 21"/>
    <property type="match status" value="1"/>
</dbReference>
<comment type="caution">
    <text evidence="11">Lacks conserved residue(s) required for the propagation of feature annotation.</text>
</comment>
<dbReference type="GO" id="GO:0005886">
    <property type="term" value="C:plasma membrane"/>
    <property type="evidence" value="ECO:0007669"/>
    <property type="project" value="TreeGrafter"/>
</dbReference>
<dbReference type="AlphaFoldDB" id="A0A803L498"/>
<keyword evidence="4" id="KW-0732">Signal</keyword>
<dbReference type="Pfam" id="PF00008">
    <property type="entry name" value="EGF"/>
    <property type="match status" value="1"/>
</dbReference>
<comment type="catalytic activity">
    <reaction evidence="10">
        <text>L-threonyl-[protein] + ATP = O-phospho-L-threonyl-[protein] + ADP + H(+)</text>
        <dbReference type="Rhea" id="RHEA:46608"/>
        <dbReference type="Rhea" id="RHEA-COMP:11060"/>
        <dbReference type="Rhea" id="RHEA-COMP:11605"/>
        <dbReference type="ChEBI" id="CHEBI:15378"/>
        <dbReference type="ChEBI" id="CHEBI:30013"/>
        <dbReference type="ChEBI" id="CHEBI:30616"/>
        <dbReference type="ChEBI" id="CHEBI:61977"/>
        <dbReference type="ChEBI" id="CHEBI:456216"/>
    </reaction>
</comment>
<organism evidence="14 15">
    <name type="scientific">Chenopodium quinoa</name>
    <name type="common">Quinoa</name>
    <dbReference type="NCBI Taxonomy" id="63459"/>
    <lineage>
        <taxon>Eukaryota</taxon>
        <taxon>Viridiplantae</taxon>
        <taxon>Streptophyta</taxon>
        <taxon>Embryophyta</taxon>
        <taxon>Tracheophyta</taxon>
        <taxon>Spermatophyta</taxon>
        <taxon>Magnoliopsida</taxon>
        <taxon>eudicotyledons</taxon>
        <taxon>Gunneridae</taxon>
        <taxon>Pentapetalae</taxon>
        <taxon>Caryophyllales</taxon>
        <taxon>Chenopodiaceae</taxon>
        <taxon>Chenopodioideae</taxon>
        <taxon>Atripliceae</taxon>
        <taxon>Chenopodium</taxon>
    </lineage>
</organism>
<dbReference type="InterPro" id="IPR045274">
    <property type="entry name" value="WAK-like"/>
</dbReference>
<evidence type="ECO:0000256" key="6">
    <source>
        <dbReference type="ARBA" id="ARBA00022741"/>
    </source>
</evidence>
<evidence type="ECO:0000256" key="3">
    <source>
        <dbReference type="ARBA" id="ARBA00022679"/>
    </source>
</evidence>
<feature type="domain" description="EGF-like" evidence="13">
    <location>
        <begin position="463"/>
        <end position="497"/>
    </location>
</feature>
<dbReference type="Gramene" id="AUR62006687-RA">
    <property type="protein sequence ID" value="AUR62006687-RA:cds"/>
    <property type="gene ID" value="AUR62006687"/>
</dbReference>
<keyword evidence="7" id="KW-0067">ATP-binding</keyword>
<proteinExistence type="predicted"/>
<dbReference type="InterPro" id="IPR000152">
    <property type="entry name" value="EGF-type_Asp/Asn_hydroxyl_site"/>
</dbReference>
<evidence type="ECO:0000256" key="11">
    <source>
        <dbReference type="PROSITE-ProRule" id="PRU00076"/>
    </source>
</evidence>
<keyword evidence="1" id="KW-0418">Kinase</keyword>
<dbReference type="SUPFAM" id="SSF56112">
    <property type="entry name" value="Protein kinase-like (PK-like)"/>
    <property type="match status" value="1"/>
</dbReference>
<dbReference type="Gene3D" id="3.30.200.20">
    <property type="entry name" value="Phosphorylase Kinase, domain 1"/>
    <property type="match status" value="1"/>
</dbReference>
<keyword evidence="3" id="KW-0808">Transferase</keyword>
<dbReference type="PROSITE" id="PS01187">
    <property type="entry name" value="EGF_CA"/>
    <property type="match status" value="1"/>
</dbReference>
<dbReference type="Proteomes" id="UP000596660">
    <property type="component" value="Unplaced"/>
</dbReference>
<dbReference type="PROSITE" id="PS50026">
    <property type="entry name" value="EGF_3"/>
    <property type="match status" value="2"/>
</dbReference>
<dbReference type="InterPro" id="IPR011009">
    <property type="entry name" value="Kinase-like_dom_sf"/>
</dbReference>
<dbReference type="InterPro" id="IPR008271">
    <property type="entry name" value="Ser/Thr_kinase_AS"/>
</dbReference>
<reference evidence="14" key="1">
    <citation type="journal article" date="2017" name="Nature">
        <title>The genome of Chenopodium quinoa.</title>
        <authorList>
            <person name="Jarvis D.E."/>
            <person name="Ho Y.S."/>
            <person name="Lightfoot D.J."/>
            <person name="Schmoeckel S.M."/>
            <person name="Li B."/>
            <person name="Borm T.J.A."/>
            <person name="Ohyanagi H."/>
            <person name="Mineta K."/>
            <person name="Michell C.T."/>
            <person name="Saber N."/>
            <person name="Kharbatia N.M."/>
            <person name="Rupper R.R."/>
            <person name="Sharp A.R."/>
            <person name="Dally N."/>
            <person name="Boughton B.A."/>
            <person name="Woo Y.H."/>
            <person name="Gao G."/>
            <person name="Schijlen E.G.W.M."/>
            <person name="Guo X."/>
            <person name="Momin A.A."/>
            <person name="Negrao S."/>
            <person name="Al-Babili S."/>
            <person name="Gehring C."/>
            <person name="Roessner U."/>
            <person name="Jung C."/>
            <person name="Murphy K."/>
            <person name="Arold S.T."/>
            <person name="Gojobori T."/>
            <person name="van der Linden C.G."/>
            <person name="van Loo E.N."/>
            <person name="Jellen E.N."/>
            <person name="Maughan P.J."/>
            <person name="Tester M."/>
        </authorList>
    </citation>
    <scope>NUCLEOTIDE SEQUENCE [LARGE SCALE GENOMIC DNA]</scope>
    <source>
        <strain evidence="14">cv. PI 614886</strain>
    </source>
</reference>
<evidence type="ECO:0000256" key="9">
    <source>
        <dbReference type="ARBA" id="ARBA00047558"/>
    </source>
</evidence>